<evidence type="ECO:0000313" key="1">
    <source>
        <dbReference type="EMBL" id="KAJ8503869.1"/>
    </source>
</evidence>
<reference evidence="1 2" key="1">
    <citation type="submission" date="2022-12" db="EMBL/GenBank/DDBJ databases">
        <title>Chromosome-scale assembly of the Ensete ventricosum genome.</title>
        <authorList>
            <person name="Dussert Y."/>
            <person name="Stocks J."/>
            <person name="Wendawek A."/>
            <person name="Woldeyes F."/>
            <person name="Nichols R.A."/>
            <person name="Borrell J.S."/>
        </authorList>
    </citation>
    <scope>NUCLEOTIDE SEQUENCE [LARGE SCALE GENOMIC DNA]</scope>
    <source>
        <strain evidence="2">cv. Maze</strain>
        <tissue evidence="1">Seeds</tissue>
    </source>
</reference>
<comment type="caution">
    <text evidence="1">The sequence shown here is derived from an EMBL/GenBank/DDBJ whole genome shotgun (WGS) entry which is preliminary data.</text>
</comment>
<dbReference type="Proteomes" id="UP001222027">
    <property type="component" value="Unassembled WGS sequence"/>
</dbReference>
<keyword evidence="2" id="KW-1185">Reference proteome</keyword>
<name>A0AAV8RPK8_ENSVE</name>
<sequence>MEALVVCFPFHGFLVNSFLTQLGQANFWWLNYSILHNSGIFKDESNPNGSSQAAKFPLKNHDLGCRM</sequence>
<proteinExistence type="predicted"/>
<evidence type="ECO:0000313" key="2">
    <source>
        <dbReference type="Proteomes" id="UP001222027"/>
    </source>
</evidence>
<dbReference type="EMBL" id="JAQQAF010000002">
    <property type="protein sequence ID" value="KAJ8503869.1"/>
    <property type="molecule type" value="Genomic_DNA"/>
</dbReference>
<dbReference type="AlphaFoldDB" id="A0AAV8RPK8"/>
<protein>
    <submittedName>
        <fullName evidence="1">Uncharacterized protein</fullName>
    </submittedName>
</protein>
<organism evidence="1 2">
    <name type="scientific">Ensete ventricosum</name>
    <name type="common">Abyssinian banana</name>
    <name type="synonym">Musa ensete</name>
    <dbReference type="NCBI Taxonomy" id="4639"/>
    <lineage>
        <taxon>Eukaryota</taxon>
        <taxon>Viridiplantae</taxon>
        <taxon>Streptophyta</taxon>
        <taxon>Embryophyta</taxon>
        <taxon>Tracheophyta</taxon>
        <taxon>Spermatophyta</taxon>
        <taxon>Magnoliopsida</taxon>
        <taxon>Liliopsida</taxon>
        <taxon>Zingiberales</taxon>
        <taxon>Musaceae</taxon>
        <taxon>Ensete</taxon>
    </lineage>
</organism>
<gene>
    <name evidence="1" type="ORF">OPV22_004755</name>
</gene>
<accession>A0AAV8RPK8</accession>